<keyword evidence="2" id="KW-1185">Reference proteome</keyword>
<name>A0AAV7M8Y5_PLEWA</name>
<organism evidence="1 2">
    <name type="scientific">Pleurodeles waltl</name>
    <name type="common">Iberian ribbed newt</name>
    <dbReference type="NCBI Taxonomy" id="8319"/>
    <lineage>
        <taxon>Eukaryota</taxon>
        <taxon>Metazoa</taxon>
        <taxon>Chordata</taxon>
        <taxon>Craniata</taxon>
        <taxon>Vertebrata</taxon>
        <taxon>Euteleostomi</taxon>
        <taxon>Amphibia</taxon>
        <taxon>Batrachia</taxon>
        <taxon>Caudata</taxon>
        <taxon>Salamandroidea</taxon>
        <taxon>Salamandridae</taxon>
        <taxon>Pleurodelinae</taxon>
        <taxon>Pleurodeles</taxon>
    </lineage>
</organism>
<dbReference type="Proteomes" id="UP001066276">
    <property type="component" value="Chromosome 10"/>
</dbReference>
<protein>
    <submittedName>
        <fullName evidence="1">Uncharacterized protein</fullName>
    </submittedName>
</protein>
<comment type="caution">
    <text evidence="1">The sequence shown here is derived from an EMBL/GenBank/DDBJ whole genome shotgun (WGS) entry which is preliminary data.</text>
</comment>
<proteinExistence type="predicted"/>
<reference evidence="1" key="1">
    <citation type="journal article" date="2022" name="bioRxiv">
        <title>Sequencing and chromosome-scale assembly of the giantPleurodeles waltlgenome.</title>
        <authorList>
            <person name="Brown T."/>
            <person name="Elewa A."/>
            <person name="Iarovenko S."/>
            <person name="Subramanian E."/>
            <person name="Araus A.J."/>
            <person name="Petzold A."/>
            <person name="Susuki M."/>
            <person name="Suzuki K.-i.T."/>
            <person name="Hayashi T."/>
            <person name="Toyoda A."/>
            <person name="Oliveira C."/>
            <person name="Osipova E."/>
            <person name="Leigh N.D."/>
            <person name="Simon A."/>
            <person name="Yun M.H."/>
        </authorList>
    </citation>
    <scope>NUCLEOTIDE SEQUENCE</scope>
    <source>
        <strain evidence="1">20211129_DDA</strain>
        <tissue evidence="1">Liver</tissue>
    </source>
</reference>
<evidence type="ECO:0000313" key="2">
    <source>
        <dbReference type="Proteomes" id="UP001066276"/>
    </source>
</evidence>
<evidence type="ECO:0000313" key="1">
    <source>
        <dbReference type="EMBL" id="KAJ1098373.1"/>
    </source>
</evidence>
<sequence>MAAKRVRQNAVRFSAVEDVKMDGLLFSCSVLPKELGFRPDQIDYLFAFPGDNISIRQVLRYCSRFSFASSSRIHLAKSECLYVNWKEDKMDWGLKVVQDRVKVLGLFFGEGVSLQSWSECMSKVPGHRDVVVFSVVCEEEVPVFPASGALFFSGKSGTLPEGISAKMAAKRVRQNAVRFSAVEDVKMDGLLFSCSVLPKELGFRPDQIDYLFAFPGDNISIRQVLWYCSRFSFASSSRIHLAKSECLYVNWKEDKMDWGLKVVQDRVKVLGLFFGEGVSLQSWSECMSKVPGHRDVVVFSVVCEEEVPVFPASGALFFSGKSGTLPEGISAKMAAKRVRQNAVRFSAVEDVKMDGLLFSCSVLPKELGFRPDQIDYLFAFPGDNISIRQVLWYCSRFSFASSSRIHLAKSECLYVNWKEDKMDWGLKVVQDRVKVLGLFFGEGVSLQSWSECMSKVPGHRDVVVFSVVCEEEVPVFPASGALFFSGKSGTLPEGISAKMAAKRVRQNAVRFSAVEDVKMDGLLFSCSVLPKELGFRPDQIDYLFAFPGDNISIRQVLWYCSRFSFASSSRIHLAKSECLYVNWKEDKMDWGLKVVQDRVKVLGLFFGEGVSLQSWSECMSKVPGHRDVVVFSVVCEEEVPVFPASGALFFSGKSGTLPEGISAKMAAKRVRQNAVRFSAVEDVKMDGLLFSCSVLPKELGFRPDQIDYLFAFPGDNISIRQVLWYCSRFSFASSSRIHLAKSECLYVNWKEDKMDWGLKVVQDRVKVLGLFFGEGVSLQSWSECMSKVPGHRDVVVFSVVCEEEVPVFPASGALFFSVKSGILPEGISAKMAAKRVHQNAVRFSAVEDVKMDGLLFSCSVLPKELGFRPDQIDYLFAFPGDNISIRQVLWYCSRFSFASSSRIHLAKSECLYVNWKEDKMDWGLKVVQDRVKVLGLFFGEGVSLQSWSECMSKVPGHRDVVVFSVVCEEEVPVFPASGALFFSVKSGTLPEGISAKMAAKRVHQNAVRFSAVEDVKMDGLLFSCSVLPKELGFRPDQIDYLFAFPGDNISIRQVLWYCSRFSFASSSRIHLAKSECLYVNWKEDKMDWGLKVVQDRVKVLGLFFGEGVSLQSWSECMSKVPGHRDVVVFSVVCEEEVPVFPASGALFFSGKSGTLPEGISAKMAAKRVRQNAVRFSAVEDVKMDGLLFSCSVLPKELGFRPDQIDYLFAFPGDNISIRQVLWYCSRFSFASSSRIHLAKSECLYVNWKEDKMDWGLKVVQDRVKVLGLFFGEGVSLQSWSECMSKVPGHRDVVVFSVVCEEEVPVFPASGALFFSVKSGTLPEGISAKMAAKRVRQNAVRFSAVEDVKMDGLLFSCSVLPKELGFRPDQIDYLFAFPGDNISIRQVLWYCSRFSFASSSRIHLAKSECLYVNWKEDKMDWGLKVVQDRVKVLGLFFGEGVSLQSWSECMSKVPGHRDVVVFSVVCEEEVPVFPASGALFFSGKSGTLPEGISAKMAAKRVRQNAVRFSAVEDVKMDGLLFSCSVLPKELGFRPDQIDYLFAFPGDNISIRQVLWYCSRFSFASSSRIHLAKSECLYVNWKEDKMDWGLKVVQDRVKVLGLFFGEGVSLQSWSECMSKVPGHRDVVVFSVVCEEEVPVFPASGALFFSVKSGTLPEGISAKMAAKRVRQNAVRFSAVEDVKMDGLLFSCSVLPKELGFRPDQIDYLFAFPGDNISIRQVLWYCSRFSFASSSRIHLAKSECLYVNWKEDKMDWGLKVVQDRVKVLGLFFGEGVSLQSWSECMSKVPGHRDVVVFSVVCEEEVPVFPASGALFFSVKSGTLPEGISAKMAAKPVRQNAVRFSAVEDVKMDGLLFSCSVLPKELGFRPDQIDYLFAFPGDNISIRQVLWYCSRFSFASSSRIHLAKSECLYVNWKEDKMDWGLKVVQDRVKVLGLFFGEGVSLQSWSECMSKVPGHRDVVVFSVVCEEEVPVFPASGALFFSGKSGTLPEGISAKMAAKRVRQNAVRFSAVEDVKMDGLLFSCSVLPKELGFRPDQIDYLFAFPGDNISIRQVLWYCSRFSFASSSRIHLAKSECLYVNWKEDKMDWGLKVVQDRVKVLGLFFGEGVSLQSWSECMSKVPGHRDVVVFSVVCEEEVPVFPASGALFFSVKSGTLPEGISAKMAAKRVRQNAVRFSAVEDVKMDGLLFSCSVLPKELGFRPDQIDYLFAFPGDNISIRQVLWYCSRFSFASSSRIHLAKSECLYVNWKEDKMDWGLKVVQDRVKVLGLFFGEGVSLQSWSECMSKVPGHRDVVVFSVVCEEEVPVFPASGALFFSGKSGTLPEGISAKMAAKRVRQNAVRFSAVEDVKMDGLLFSCSVLPKELGFRPDQIDYLFAFPGDNISIRQVLWYCSRFSFASSSRIHLAKSECLYVNWKEDKMDWGLKVVQDRVKVLGLFFGEGVSLQSWSECMSKVPGHRDVVVFSVVCEEEVPVFPASGALFFSVKSGTLPEGISAKMAAKRVRQNAVRFSAVEDVKMDGLLFSCSVLPKELGFRPDQIDYLFAFPGDNISIRQVLWYCSRFSFASSSRIHLAKSECLYVNWKEDKMDWGLKVVQDRVKVLGLFFGEGVSLQSWSECMSKVPGHRDVVVFSVVCEEEVPVFPASGALFFSVKSGTLPEGISAKMAAKPVRQNAVRFSAVEDVKMDGLLFSCSVLPKELGFRPDQIDYLFAFPGDNISIRQVLWYCSRFSFASSSRIHLAKSECLYVNWKEDKMDWGLKVVQDRVKVLGLFFGEGVSLQSWSECMSKVPGHRDVVVFSVVCEEEVPVFPASGALFFSVKSGTLPEGISAKMAAKRVHQNAVRFSAVEDVKMDGLLFSCSVLPKELGFRPDQIDYLFAFPGDNISIRQVLWYCSRFSFASSSRIHLAKSECLYVNWKEDKMDWGLKVVQDRVKVLGLFFGEGVSLQSWSECMSKVPGHRDVVVFSVVCEEEVPVFPASGALFFSVKSGTLPEGISAKMAAKRVRQNAVRFSAVEDVKMDGLLFSCSVLPKELGFRPDQIDYLFAFPGDNISIRQVLWYCSRFSFASSSRIHLAKSECLYVNWKEDKMDWGLKVVQDRVKVLGLFFGEGVSLQSWSECMSKVPGHRDVVVFSVVCEEEVPVFPASGALFFSVKSGTLPEGISAKMAAKRVRQNAVRFSAVEDVKMDGLLFSCSVLPKELGFRPDQIDYLFAFPGDNISIRQVLWYCSRFSFASSSRIHLAKSECLYVNWKEDKMDWGLKVVQDRVKVLGLFFGEGVSLQSWSECMSKVPGHRDVVVFSVVCEEEVPVFPASGALFFSVKSGTLPEGISAKMAAKRVRQNAVRFSAVEDVKMDGLLFSCSVLPKELGFRPDQIDYLFAFPGDNISIRQVLWYCSRFSFASSSRIHLAKSECLYVNWKEDKMDWGLKVVQDRVKVLGLFFGEGVSLQSWSECMSKVPGHRDVVVFSVVCEEEVPVFPASGALFFSVKSGTLPEGISAKMAAKRVRQNAVRFSAVEDVKMDGLLFSCSVLPKELGFRPDQIDYLFAFPGDNISIRQVLWYCSRFSFASSSRIHLAKSECLYVNWKEDKMDWGLKVVQDRVKVLGLFFGEGVSLQSWSECMSKVPGHRDVVVFSVVCEEEVPVFPASGALFFSVKSGTLPEGISAKMAAKRVRQNAVRFSAVEDVKMDGLLFSCSVLPKELGFRPDQIDYLFAFPGDNISIRQVLWYCSRFSFASSSRIHLAKSECLYVNWKEDKMDWGLKVVQDRVKVLGLFFGEGVSLQSWSECMSKVPGHRDVVVFSVVCEEEVPVFPASGALFFSVKSGTLPEGISAKMAAKRVRQNAVRFSAVEDVKMDGLLFSCSVLPKELGFRPDQIDYLFAFPGDNISIRQVLWYCSRFSFASSSRIHLAKSECLYVNWKEDKMDWGLKVVQDRVKVLGLFFGEGVSLQSWSECMSKVPGHRDVVVFSVVCEEEVPVFPASGALFFSVKSGTLPEGISAKMAAKRVRQNAVRFSAVEDVKMDGLLFSCSVLPKELGFRPDQIDYLFAFPGDNISIRQVLWYCSRFSFASSSRIHLAKSECLYVNWKEDKMDWGLKVVQDRVKVLGLFFGEGVSLQSWSECMSKVPGHRDVVVFSVVCEEEVPVFPASGALFFSVKSGTLPEGISAKMAAKRVRQNAVRFSAVEDVKMDGLLFSCSVLPKELGFRPDQIDYLFAFPGDNISIRQVLWYCSRFSFASSSRIHLAKSECLYVNWKEDKMDWGLKVVQDRVKVLGLFFGEGVSLQSWSECMSKVPGHRDVVVFSVVCEEEVPVFPASGALFFSVKSGTLPEGISAKMAAKRVRQNAVRFSAVEDVKMDGLLFSCSVLPKELGFRPDQIDYLFAFPGDNISIRQVLWYCSRFSFASSSRIHLAKSECLYVNWKEDKMDWGLKVVQDRVKVLGLFFGEGVSLQSWSECMSKVPGHRDVVVFSVVCEEEVPVFPASGALFFSVKSGTLPEGISAKMAAKRVRQNAVRFSAVEDVKMDGLLFSCSVLPKELGFRPDQIDYLFAFPGDNISIRQVLWYCSRFSFASSSRIHLAKSECLYVNWKEDKMDWGLKVVQDRVKVLGLFFGEGVSLQSWSECMSKVPGHRDVVVFSVVCEEEVPVFPASGALFFSVKSGTLPEGISAKMAAKRVRQNAVRFSAVEDVKMDGLLFSCSVLPKELGFRPDQIDYLFAFPGDNISIRQVLWYCSRFSFASSSRIHLAKSECLYVNWKEDKMDWGLKVVQDRVKVLGLFFGEGVSLQSWSECMSKVPGHRDVVVFSVVCEEEVPVFPASGALFFSVKSGTLPEGISAKMAAKRVRQNAVRFSAVEDVKMDGLLFSCSVLPKELGFRPDQIDYLFAFPGDNISIRQVLWYCSRFSFASSSRIHLAKSECLYVNWKEDKMDWGLKVVQDRVKVLGLFFGEGVSLQSWSECMSKVPGHRDVVVFSVVCEEEVPVFPASGALFFSVKSGTLPEGISAKMAAKRVRQNAVRFSAVEDVKMDGLLFSCSVLPKELGFRPDQIDYLFAFPGDNISIRQVLWYCSRFSFASSSRIHLAKSECLYVNWKEDKMDWGLKVVQDRVKVLGLFFGEGVSLQSWSECMSKVPGHRDVVVFSVVCEEEVPVFPASGALFFSVKSGTLPEGISAKMAAKRVRQNAVRFSAVEDVKMDGLLFSCSVLPKELGFRPDQIDYLFAFPGVSEWWEDIKICIRSFFIREGTRVARDRRCRIKRLQIRLQNLSKLLEHGFDVQADILLCKQRFSSLYHEFTKGLILCSRVQFLENNETCSRVFLLKARSTGSIIDAMMDSHGTTQTTTEGILDSVHYFYSDLYGAKVSDNATGNFFMQHLQLSVSEEDKEVLEGDLVLADLKRAMLSLPKWRSPGSDGIPVEFYATFWA</sequence>
<accession>A0AAV7M8Y5</accession>
<gene>
    <name evidence="1" type="ORF">NDU88_003484</name>
</gene>
<dbReference type="EMBL" id="JANPWB010000014">
    <property type="protein sequence ID" value="KAJ1098373.1"/>
    <property type="molecule type" value="Genomic_DNA"/>
</dbReference>